<protein>
    <submittedName>
        <fullName evidence="2">Uncharacterized protein</fullName>
    </submittedName>
</protein>
<feature type="region of interest" description="Disordered" evidence="1">
    <location>
        <begin position="1"/>
        <end position="62"/>
    </location>
</feature>
<evidence type="ECO:0000256" key="1">
    <source>
        <dbReference type="SAM" id="MobiDB-lite"/>
    </source>
</evidence>
<dbReference type="InParanoid" id="B9RQJ2"/>
<evidence type="ECO:0000313" key="3">
    <source>
        <dbReference type="Proteomes" id="UP000008311"/>
    </source>
</evidence>
<dbReference type="PROSITE" id="PS51257">
    <property type="entry name" value="PROKAR_LIPOPROTEIN"/>
    <property type="match status" value="1"/>
</dbReference>
<accession>B9RQJ2</accession>
<dbReference type="EMBL" id="EQ973801">
    <property type="protein sequence ID" value="EEF46431.1"/>
    <property type="molecule type" value="Genomic_DNA"/>
</dbReference>
<evidence type="ECO:0000313" key="2">
    <source>
        <dbReference type="EMBL" id="EEF46431.1"/>
    </source>
</evidence>
<proteinExistence type="predicted"/>
<sequence>MKESELYGIYSPSGSSSCGVHEHYNKKQFDANDGIKKRRRAEKKKKTKLRNKNPATYNHEQD</sequence>
<feature type="compositionally biased region" description="Basic residues" evidence="1">
    <location>
        <begin position="36"/>
        <end position="51"/>
    </location>
</feature>
<feature type="compositionally biased region" description="Polar residues" evidence="1">
    <location>
        <begin position="53"/>
        <end position="62"/>
    </location>
</feature>
<reference evidence="3" key="1">
    <citation type="journal article" date="2010" name="Nat. Biotechnol.">
        <title>Draft genome sequence of the oilseed species Ricinus communis.</title>
        <authorList>
            <person name="Chan A.P."/>
            <person name="Crabtree J."/>
            <person name="Zhao Q."/>
            <person name="Lorenzi H."/>
            <person name="Orvis J."/>
            <person name="Puiu D."/>
            <person name="Melake-Berhan A."/>
            <person name="Jones K.M."/>
            <person name="Redman J."/>
            <person name="Chen G."/>
            <person name="Cahoon E.B."/>
            <person name="Gedil M."/>
            <person name="Stanke M."/>
            <person name="Haas B.J."/>
            <person name="Wortman J.R."/>
            <person name="Fraser-Liggett C.M."/>
            <person name="Ravel J."/>
            <person name="Rabinowicz P.D."/>
        </authorList>
    </citation>
    <scope>NUCLEOTIDE SEQUENCE [LARGE SCALE GENOMIC DNA]</scope>
    <source>
        <strain evidence="3">cv. Hale</strain>
    </source>
</reference>
<keyword evidence="3" id="KW-1185">Reference proteome</keyword>
<feature type="compositionally biased region" description="Basic and acidic residues" evidence="1">
    <location>
        <begin position="20"/>
        <end position="35"/>
    </location>
</feature>
<gene>
    <name evidence="2" type="ORF">RCOM_1493340</name>
</gene>
<name>B9RQJ2_RICCO</name>
<dbReference type="AlphaFoldDB" id="B9RQJ2"/>
<dbReference type="Proteomes" id="UP000008311">
    <property type="component" value="Unassembled WGS sequence"/>
</dbReference>
<organism evidence="2 3">
    <name type="scientific">Ricinus communis</name>
    <name type="common">Castor bean</name>
    <dbReference type="NCBI Taxonomy" id="3988"/>
    <lineage>
        <taxon>Eukaryota</taxon>
        <taxon>Viridiplantae</taxon>
        <taxon>Streptophyta</taxon>
        <taxon>Embryophyta</taxon>
        <taxon>Tracheophyta</taxon>
        <taxon>Spermatophyta</taxon>
        <taxon>Magnoliopsida</taxon>
        <taxon>eudicotyledons</taxon>
        <taxon>Gunneridae</taxon>
        <taxon>Pentapetalae</taxon>
        <taxon>rosids</taxon>
        <taxon>fabids</taxon>
        <taxon>Malpighiales</taxon>
        <taxon>Euphorbiaceae</taxon>
        <taxon>Acalyphoideae</taxon>
        <taxon>Acalypheae</taxon>
        <taxon>Ricinus</taxon>
    </lineage>
</organism>